<dbReference type="EMBL" id="MN739510">
    <property type="protein sequence ID" value="QHT09362.1"/>
    <property type="molecule type" value="Genomic_DNA"/>
</dbReference>
<accession>A0A6C0CYW4</accession>
<organism evidence="1">
    <name type="scientific">viral metagenome</name>
    <dbReference type="NCBI Taxonomy" id="1070528"/>
    <lineage>
        <taxon>unclassified sequences</taxon>
        <taxon>metagenomes</taxon>
        <taxon>organismal metagenomes</taxon>
    </lineage>
</organism>
<proteinExistence type="predicted"/>
<dbReference type="AlphaFoldDB" id="A0A6C0CYW4"/>
<protein>
    <submittedName>
        <fullName evidence="1">Uncharacterized protein</fullName>
    </submittedName>
</protein>
<evidence type="ECO:0000313" key="1">
    <source>
        <dbReference type="EMBL" id="QHT09362.1"/>
    </source>
</evidence>
<name>A0A6C0CYW4_9ZZZZ</name>
<sequence>MNIVEHLEIYILVQNIQLLKYIAENEGWDVKELYKYLNLP</sequence>
<reference evidence="1" key="1">
    <citation type="journal article" date="2020" name="Nature">
        <title>Giant virus diversity and host interactions through global metagenomics.</title>
        <authorList>
            <person name="Schulz F."/>
            <person name="Roux S."/>
            <person name="Paez-Espino D."/>
            <person name="Jungbluth S."/>
            <person name="Walsh D.A."/>
            <person name="Denef V.J."/>
            <person name="McMahon K.D."/>
            <person name="Konstantinidis K.T."/>
            <person name="Eloe-Fadrosh E.A."/>
            <person name="Kyrpides N.C."/>
            <person name="Woyke T."/>
        </authorList>
    </citation>
    <scope>NUCLEOTIDE SEQUENCE</scope>
    <source>
        <strain evidence="1">GVMAG-M-3300023110-24</strain>
    </source>
</reference>